<gene>
    <name evidence="2" type="ORF">N7G274_009138</name>
</gene>
<feature type="compositionally biased region" description="Basic and acidic residues" evidence="1">
    <location>
        <begin position="27"/>
        <end position="39"/>
    </location>
</feature>
<name>A0ABR3ZZF3_9LECA</name>
<reference evidence="2 3" key="1">
    <citation type="submission" date="2024-09" db="EMBL/GenBank/DDBJ databases">
        <title>Rethinking Asexuality: The Enigmatic Case of Functional Sexual Genes in Lepraria (Stereocaulaceae).</title>
        <authorList>
            <person name="Doellman M."/>
            <person name="Sun Y."/>
            <person name="Barcenas-Pena A."/>
            <person name="Lumbsch H.T."/>
            <person name="Grewe F."/>
        </authorList>
    </citation>
    <scope>NUCLEOTIDE SEQUENCE [LARGE SCALE GENOMIC DNA]</scope>
    <source>
        <strain evidence="2 3">Mercado 3170</strain>
    </source>
</reference>
<dbReference type="EMBL" id="JBEFKJ010000034">
    <property type="protein sequence ID" value="KAL2038190.1"/>
    <property type="molecule type" value="Genomic_DNA"/>
</dbReference>
<feature type="compositionally biased region" description="Polar residues" evidence="1">
    <location>
        <begin position="89"/>
        <end position="99"/>
    </location>
</feature>
<feature type="region of interest" description="Disordered" evidence="1">
    <location>
        <begin position="27"/>
        <end position="64"/>
    </location>
</feature>
<protein>
    <submittedName>
        <fullName evidence="2">Uncharacterized protein</fullName>
    </submittedName>
</protein>
<proteinExistence type="predicted"/>
<organism evidence="2 3">
    <name type="scientific">Stereocaulon virgatum</name>
    <dbReference type="NCBI Taxonomy" id="373712"/>
    <lineage>
        <taxon>Eukaryota</taxon>
        <taxon>Fungi</taxon>
        <taxon>Dikarya</taxon>
        <taxon>Ascomycota</taxon>
        <taxon>Pezizomycotina</taxon>
        <taxon>Lecanoromycetes</taxon>
        <taxon>OSLEUM clade</taxon>
        <taxon>Lecanoromycetidae</taxon>
        <taxon>Lecanorales</taxon>
        <taxon>Lecanorineae</taxon>
        <taxon>Stereocaulaceae</taxon>
        <taxon>Stereocaulon</taxon>
    </lineage>
</organism>
<evidence type="ECO:0000313" key="2">
    <source>
        <dbReference type="EMBL" id="KAL2038190.1"/>
    </source>
</evidence>
<dbReference type="Proteomes" id="UP001590950">
    <property type="component" value="Unassembled WGS sequence"/>
</dbReference>
<accession>A0ABR3ZZF3</accession>
<keyword evidence="3" id="KW-1185">Reference proteome</keyword>
<evidence type="ECO:0000313" key="3">
    <source>
        <dbReference type="Proteomes" id="UP001590950"/>
    </source>
</evidence>
<feature type="region of interest" description="Disordered" evidence="1">
    <location>
        <begin position="81"/>
        <end position="108"/>
    </location>
</feature>
<comment type="caution">
    <text evidence="2">The sequence shown here is derived from an EMBL/GenBank/DDBJ whole genome shotgun (WGS) entry which is preliminary data.</text>
</comment>
<sequence length="282" mass="31746">MTQTVSLDHGPNFLEGDRLSFYEEHQASIDRSAKGRSDSVRLCVGLSDRPSPKDQPQQGASAAQIVADQANELVRRQLALRNKRPSRKSLPQQAASSIPTPKRGTSPYCAYRKIKKGHKPYRTPTAGQYCECPGATDHPETLPSDWASTPAEAEWDYSLPNGGWHQRKRVVRFVEPVVTESHKVDKWVVEAYGAYVGMSAEEMQRVSEEEDEAEEWLEEADGVMGAAIRAWGERRGKRGGEENEEDEDEMEWWDGDEMELLVDDAEEEGDWVVVEGEDMVVH</sequence>
<evidence type="ECO:0000256" key="1">
    <source>
        <dbReference type="SAM" id="MobiDB-lite"/>
    </source>
</evidence>